<dbReference type="Proteomes" id="UP001500840">
    <property type="component" value="Unassembled WGS sequence"/>
</dbReference>
<dbReference type="EMBL" id="BAABGA010000036">
    <property type="protein sequence ID" value="GAA4455961.1"/>
    <property type="molecule type" value="Genomic_DNA"/>
</dbReference>
<evidence type="ECO:0000313" key="1">
    <source>
        <dbReference type="EMBL" id="GAA4455961.1"/>
    </source>
</evidence>
<comment type="caution">
    <text evidence="1">The sequence shown here is derived from an EMBL/GenBank/DDBJ whole genome shotgun (WGS) entry which is preliminary data.</text>
</comment>
<gene>
    <name evidence="1" type="ORF">GCM10023156_30690</name>
</gene>
<organism evidence="1 2">
    <name type="scientific">Novipirellula rosea</name>
    <dbReference type="NCBI Taxonomy" id="1031540"/>
    <lineage>
        <taxon>Bacteria</taxon>
        <taxon>Pseudomonadati</taxon>
        <taxon>Planctomycetota</taxon>
        <taxon>Planctomycetia</taxon>
        <taxon>Pirellulales</taxon>
        <taxon>Pirellulaceae</taxon>
        <taxon>Novipirellula</taxon>
    </lineage>
</organism>
<name>A0ABP8MWD0_9BACT</name>
<reference evidence="2" key="1">
    <citation type="journal article" date="2019" name="Int. J. Syst. Evol. Microbiol.">
        <title>The Global Catalogue of Microorganisms (GCM) 10K type strain sequencing project: providing services to taxonomists for standard genome sequencing and annotation.</title>
        <authorList>
            <consortium name="The Broad Institute Genomics Platform"/>
            <consortium name="The Broad Institute Genome Sequencing Center for Infectious Disease"/>
            <person name="Wu L."/>
            <person name="Ma J."/>
        </authorList>
    </citation>
    <scope>NUCLEOTIDE SEQUENCE [LARGE SCALE GENOMIC DNA]</scope>
    <source>
        <strain evidence="2">JCM 17759</strain>
    </source>
</reference>
<accession>A0ABP8MWD0</accession>
<evidence type="ECO:0000313" key="2">
    <source>
        <dbReference type="Proteomes" id="UP001500840"/>
    </source>
</evidence>
<protein>
    <submittedName>
        <fullName evidence="1">Uncharacterized protein</fullName>
    </submittedName>
</protein>
<keyword evidence="2" id="KW-1185">Reference proteome</keyword>
<sequence>MGWMIRLGIAKDGPNEPNAPQNIWYREYKSIGSDSHGLLKAGQWVVNMFQHMG</sequence>
<proteinExistence type="predicted"/>